<keyword evidence="1" id="KW-0812">Transmembrane</keyword>
<dbReference type="eggNOG" id="COG0607">
    <property type="taxonomic scope" value="Bacteria"/>
</dbReference>
<keyword evidence="1" id="KW-0472">Membrane</keyword>
<sequence>MECNSCKIKGFVQRNLLTLIGVAAGMVGGYLYWRFVGCSSGSCPITSSPVITALWGAVFGGLLLSMFKVRRNELPECKAAPGEKTPGKDENNG</sequence>
<protein>
    <recommendedName>
        <fullName evidence="4">YtxH domain-containing protein</fullName>
    </recommendedName>
</protein>
<keyword evidence="1" id="KW-1133">Transmembrane helix</keyword>
<dbReference type="Proteomes" id="UP000006008">
    <property type="component" value="Unassembled WGS sequence"/>
</dbReference>
<dbReference type="HOGENOM" id="CLU_2393352_0_0_10"/>
<dbReference type="RefSeq" id="WP_009133432.1">
    <property type="nucleotide sequence ID" value="NZ_CP102250.1"/>
</dbReference>
<dbReference type="Pfam" id="PF19628">
    <property type="entry name" value="DUF6132"/>
    <property type="match status" value="1"/>
</dbReference>
<dbReference type="AlphaFoldDB" id="G5H6R6"/>
<dbReference type="PATRIC" id="fig|742725.3.peg.680"/>
<dbReference type="InterPro" id="IPR045764">
    <property type="entry name" value="DUF6132"/>
</dbReference>
<evidence type="ECO:0008006" key="4">
    <source>
        <dbReference type="Google" id="ProtNLM"/>
    </source>
</evidence>
<evidence type="ECO:0000256" key="1">
    <source>
        <dbReference type="SAM" id="Phobius"/>
    </source>
</evidence>
<feature type="transmembrane region" description="Helical" evidence="1">
    <location>
        <begin position="16"/>
        <end position="33"/>
    </location>
</feature>
<feature type="transmembrane region" description="Helical" evidence="1">
    <location>
        <begin position="45"/>
        <end position="64"/>
    </location>
</feature>
<evidence type="ECO:0000313" key="2">
    <source>
        <dbReference type="EMBL" id="EHB92913.1"/>
    </source>
</evidence>
<proteinExistence type="predicted"/>
<evidence type="ECO:0000313" key="3">
    <source>
        <dbReference type="Proteomes" id="UP000006008"/>
    </source>
</evidence>
<gene>
    <name evidence="2" type="ORF">HMPREF9450_00626</name>
</gene>
<dbReference type="EMBL" id="ADLD01000008">
    <property type="protein sequence ID" value="EHB92913.1"/>
    <property type="molecule type" value="Genomic_DNA"/>
</dbReference>
<dbReference type="STRING" id="742725.HMPREF9450_00626"/>
<reference evidence="2 3" key="1">
    <citation type="submission" date="2011-08" db="EMBL/GenBank/DDBJ databases">
        <title>The Genome Sequence of Alistipes indistinctus YIT 12060.</title>
        <authorList>
            <consortium name="The Broad Institute Genome Sequencing Platform"/>
            <person name="Earl A."/>
            <person name="Ward D."/>
            <person name="Feldgarden M."/>
            <person name="Gevers D."/>
            <person name="Morotomi M."/>
            <person name="Young S.K."/>
            <person name="Zeng Q."/>
            <person name="Gargeya S."/>
            <person name="Fitzgerald M."/>
            <person name="Haas B."/>
            <person name="Abouelleil A."/>
            <person name="Alvarado L."/>
            <person name="Arachchi H.M."/>
            <person name="Berlin A."/>
            <person name="Brown A."/>
            <person name="Chapman S.B."/>
            <person name="Chen Z."/>
            <person name="Dunbar C."/>
            <person name="Freedman E."/>
            <person name="Gearin G."/>
            <person name="Gellesch M."/>
            <person name="Goldberg J."/>
            <person name="Griggs A."/>
            <person name="Gujja S."/>
            <person name="Heiman D."/>
            <person name="Howarth C."/>
            <person name="Larson L."/>
            <person name="Lui A."/>
            <person name="MacDonald P.J.P."/>
            <person name="Montmayeur A."/>
            <person name="Murphy C."/>
            <person name="Neiman D."/>
            <person name="Pearson M."/>
            <person name="Priest M."/>
            <person name="Roberts A."/>
            <person name="Saif S."/>
            <person name="Shea T."/>
            <person name="Shenoy N."/>
            <person name="Sisk P."/>
            <person name="Stolte C."/>
            <person name="Sykes S."/>
            <person name="Wortman J."/>
            <person name="Nusbaum C."/>
            <person name="Birren B."/>
        </authorList>
    </citation>
    <scope>NUCLEOTIDE SEQUENCE [LARGE SCALE GENOMIC DNA]</scope>
    <source>
        <strain evidence="2 3">YIT 12060</strain>
    </source>
</reference>
<organism evidence="2 3">
    <name type="scientific">Alistipes indistinctus YIT 12060</name>
    <dbReference type="NCBI Taxonomy" id="742725"/>
    <lineage>
        <taxon>Bacteria</taxon>
        <taxon>Pseudomonadati</taxon>
        <taxon>Bacteroidota</taxon>
        <taxon>Bacteroidia</taxon>
        <taxon>Bacteroidales</taxon>
        <taxon>Rikenellaceae</taxon>
        <taxon>Alistipes</taxon>
    </lineage>
</organism>
<comment type="caution">
    <text evidence="2">The sequence shown here is derived from an EMBL/GenBank/DDBJ whole genome shotgun (WGS) entry which is preliminary data.</text>
</comment>
<keyword evidence="3" id="KW-1185">Reference proteome</keyword>
<dbReference type="GeneID" id="92816362"/>
<name>G5H6R6_9BACT</name>
<accession>G5H6R6</accession>